<dbReference type="RefSeq" id="WP_249602183.1">
    <property type="nucleotide sequence ID" value="NZ_JAKHSK010000021.1"/>
</dbReference>
<evidence type="ECO:0000313" key="1">
    <source>
        <dbReference type="EMBL" id="MCL6219463.1"/>
    </source>
</evidence>
<gene>
    <name evidence="1" type="ORF">L1967_14295</name>
</gene>
<sequence length="72" mass="8345">MIFEIYKLDIIEQERLVYLLKVLAFNFSDCEIHPFTLDNQILILVSSKTEIKDNFVSSVKSEGFNCELLKAS</sequence>
<accession>A0A9X1ZW06</accession>
<keyword evidence="2" id="KW-1185">Reference proteome</keyword>
<proteinExistence type="predicted"/>
<dbReference type="Proteomes" id="UP001139521">
    <property type="component" value="Unassembled WGS sequence"/>
</dbReference>
<dbReference type="EMBL" id="JAKHSK010000021">
    <property type="protein sequence ID" value="MCL6219463.1"/>
    <property type="molecule type" value="Genomic_DNA"/>
</dbReference>
<name>A0A9X1ZW06_9FLAO</name>
<evidence type="ECO:0000313" key="2">
    <source>
        <dbReference type="Proteomes" id="UP001139521"/>
    </source>
</evidence>
<comment type="caution">
    <text evidence="1">The sequence shown here is derived from an EMBL/GenBank/DDBJ whole genome shotgun (WGS) entry which is preliminary data.</text>
</comment>
<dbReference type="AlphaFoldDB" id="A0A9X1ZW06"/>
<protein>
    <submittedName>
        <fullName evidence="1">Uncharacterized protein</fullName>
    </submittedName>
</protein>
<organism evidence="1 2">
    <name type="scientific">Zunongwangia pacifica</name>
    <dbReference type="NCBI Taxonomy" id="2911062"/>
    <lineage>
        <taxon>Bacteria</taxon>
        <taxon>Pseudomonadati</taxon>
        <taxon>Bacteroidota</taxon>
        <taxon>Flavobacteriia</taxon>
        <taxon>Flavobacteriales</taxon>
        <taxon>Flavobacteriaceae</taxon>
        <taxon>Zunongwangia</taxon>
    </lineage>
</organism>
<reference evidence="1" key="1">
    <citation type="submission" date="2022-01" db="EMBL/GenBank/DDBJ databases">
        <title>Genome sequencing of Zunongwangia sp. M21534 genome.</title>
        <authorList>
            <person name="Chen Y."/>
            <person name="Dong C."/>
            <person name="Shao Z."/>
        </authorList>
    </citation>
    <scope>NUCLEOTIDE SEQUENCE</scope>
    <source>
        <strain evidence="1">MCCC M21534</strain>
    </source>
</reference>